<evidence type="ECO:0000259" key="3">
    <source>
        <dbReference type="PROSITE" id="PS50076"/>
    </source>
</evidence>
<dbReference type="OrthoDB" id="5242140at2"/>
<proteinExistence type="predicted"/>
<dbReference type="Pfam" id="PF08378">
    <property type="entry name" value="NERD"/>
    <property type="match status" value="1"/>
</dbReference>
<feature type="region of interest" description="Disordered" evidence="1">
    <location>
        <begin position="56"/>
        <end position="90"/>
    </location>
</feature>
<sequence>MPGIDFYELLGVDRSASPAEIKSAYRSLAKALHPDAGGTAGTFRVLRQAYETLTDPRRRAEYDRDEAPPVAPAPRRPRTRPLRTDPAFVPPEPVVDTADIPWWDLVEAAPRSPREGRGHAPWLALAAGVLALLLPLALPLSAPLVVCWVLLAVAVGAAGWWLARGYLTDVRTERELTAEFGAEVEFGRVGTDADQRGEQLTAGMLSRYLTRLPGIRVFHSLAWPDSVFADIDHAVLAGRRLVLIESKVWPPGHYALDGGVLWRNGNRFRGGESRLADGIRAYQEMLPDVEIRGAVLVYPNRLGEVTAEPVGDQLAPPMTPEQFVTEIGDWLAARPAAVDPHAFRTVLGRLV</sequence>
<dbReference type="InterPro" id="IPR001623">
    <property type="entry name" value="DnaJ_domain"/>
</dbReference>
<dbReference type="InterPro" id="IPR011528">
    <property type="entry name" value="NERD"/>
</dbReference>
<keyword evidence="2" id="KW-0812">Transmembrane</keyword>
<name>A0A4Q7J7Z5_9PSEU</name>
<dbReference type="PANTHER" id="PTHR44240">
    <property type="entry name" value="DNAJ DOMAIN (PROKARYOTIC HEAT SHOCK PROTEIN)-RELATED"/>
    <property type="match status" value="1"/>
</dbReference>
<dbReference type="PROSITE" id="PS50076">
    <property type="entry name" value="DNAJ_2"/>
    <property type="match status" value="1"/>
</dbReference>
<dbReference type="SMART" id="SM00271">
    <property type="entry name" value="DnaJ"/>
    <property type="match status" value="1"/>
</dbReference>
<keyword evidence="2" id="KW-1133">Transmembrane helix</keyword>
<dbReference type="SUPFAM" id="SSF46565">
    <property type="entry name" value="Chaperone J-domain"/>
    <property type="match status" value="1"/>
</dbReference>
<organism evidence="4 5">
    <name type="scientific">Amycolatopsis suaedae</name>
    <dbReference type="NCBI Taxonomy" id="2510978"/>
    <lineage>
        <taxon>Bacteria</taxon>
        <taxon>Bacillati</taxon>
        <taxon>Actinomycetota</taxon>
        <taxon>Actinomycetes</taxon>
        <taxon>Pseudonocardiales</taxon>
        <taxon>Pseudonocardiaceae</taxon>
        <taxon>Amycolatopsis</taxon>
    </lineage>
</organism>
<dbReference type="PANTHER" id="PTHR44240:SF10">
    <property type="entry name" value="J DOMAIN-CONTAINING PROTEIN"/>
    <property type="match status" value="1"/>
</dbReference>
<dbReference type="AlphaFoldDB" id="A0A4Q7J7Z5"/>
<dbReference type="Gene3D" id="1.10.287.110">
    <property type="entry name" value="DnaJ domain"/>
    <property type="match status" value="1"/>
</dbReference>
<dbReference type="CDD" id="cd06257">
    <property type="entry name" value="DnaJ"/>
    <property type="match status" value="1"/>
</dbReference>
<gene>
    <name evidence="4" type="ORF">EWH70_11590</name>
</gene>
<keyword evidence="2" id="KW-0472">Membrane</keyword>
<feature type="transmembrane region" description="Helical" evidence="2">
    <location>
        <begin position="143"/>
        <end position="163"/>
    </location>
</feature>
<dbReference type="PROSITE" id="PS00636">
    <property type="entry name" value="DNAJ_1"/>
    <property type="match status" value="1"/>
</dbReference>
<dbReference type="PRINTS" id="PR00625">
    <property type="entry name" value="JDOMAIN"/>
</dbReference>
<accession>A0A4Q7J7Z5</accession>
<dbReference type="InterPro" id="IPR036869">
    <property type="entry name" value="J_dom_sf"/>
</dbReference>
<evidence type="ECO:0000256" key="1">
    <source>
        <dbReference type="SAM" id="MobiDB-lite"/>
    </source>
</evidence>
<protein>
    <submittedName>
        <fullName evidence="4">Molecular chaperone DnaJ</fullName>
    </submittedName>
</protein>
<dbReference type="InterPro" id="IPR052276">
    <property type="entry name" value="Diphthamide-biosynth_chaperone"/>
</dbReference>
<comment type="caution">
    <text evidence="4">The sequence shown here is derived from an EMBL/GenBank/DDBJ whole genome shotgun (WGS) entry which is preliminary data.</text>
</comment>
<evidence type="ECO:0000313" key="4">
    <source>
        <dbReference type="EMBL" id="RZQ63800.1"/>
    </source>
</evidence>
<dbReference type="InterPro" id="IPR018253">
    <property type="entry name" value="DnaJ_domain_CS"/>
</dbReference>
<dbReference type="EMBL" id="SFCC01000005">
    <property type="protein sequence ID" value="RZQ63800.1"/>
    <property type="molecule type" value="Genomic_DNA"/>
</dbReference>
<keyword evidence="5" id="KW-1185">Reference proteome</keyword>
<feature type="domain" description="J" evidence="3">
    <location>
        <begin position="5"/>
        <end position="66"/>
    </location>
</feature>
<evidence type="ECO:0000313" key="5">
    <source>
        <dbReference type="Proteomes" id="UP000292003"/>
    </source>
</evidence>
<reference evidence="4 5" key="1">
    <citation type="submission" date="2019-02" db="EMBL/GenBank/DDBJ databases">
        <title>Draft genome sequence of Amycolatopsis sp. 8-3EHSu isolated from roots of Suaeda maritima.</title>
        <authorList>
            <person name="Duangmal K."/>
            <person name="Chantavorakit T."/>
        </authorList>
    </citation>
    <scope>NUCLEOTIDE SEQUENCE [LARGE SCALE GENOMIC DNA]</scope>
    <source>
        <strain evidence="4 5">8-3EHSu</strain>
    </source>
</reference>
<dbReference type="Proteomes" id="UP000292003">
    <property type="component" value="Unassembled WGS sequence"/>
</dbReference>
<dbReference type="Pfam" id="PF00226">
    <property type="entry name" value="DnaJ"/>
    <property type="match status" value="1"/>
</dbReference>
<dbReference type="RefSeq" id="WP_130475326.1">
    <property type="nucleotide sequence ID" value="NZ_SFCC01000005.1"/>
</dbReference>
<evidence type="ECO:0000256" key="2">
    <source>
        <dbReference type="SAM" id="Phobius"/>
    </source>
</evidence>
<feature type="compositionally biased region" description="Basic and acidic residues" evidence="1">
    <location>
        <begin position="56"/>
        <end position="67"/>
    </location>
</feature>